<keyword evidence="2" id="KW-1185">Reference proteome</keyword>
<organism evidence="1 2">
    <name type="scientific">Mucor saturninus</name>
    <dbReference type="NCBI Taxonomy" id="64648"/>
    <lineage>
        <taxon>Eukaryota</taxon>
        <taxon>Fungi</taxon>
        <taxon>Fungi incertae sedis</taxon>
        <taxon>Mucoromycota</taxon>
        <taxon>Mucoromycotina</taxon>
        <taxon>Mucoromycetes</taxon>
        <taxon>Mucorales</taxon>
        <taxon>Mucorineae</taxon>
        <taxon>Mucoraceae</taxon>
        <taxon>Mucor</taxon>
    </lineage>
</organism>
<evidence type="ECO:0000313" key="1">
    <source>
        <dbReference type="EMBL" id="KAG2206260.1"/>
    </source>
</evidence>
<dbReference type="AlphaFoldDB" id="A0A8H7R996"/>
<proteinExistence type="predicted"/>
<dbReference type="Proteomes" id="UP000603453">
    <property type="component" value="Unassembled WGS sequence"/>
</dbReference>
<dbReference type="EMBL" id="JAEPRD010000031">
    <property type="protein sequence ID" value="KAG2206260.1"/>
    <property type="molecule type" value="Genomic_DNA"/>
</dbReference>
<accession>A0A8H7R996</accession>
<reference evidence="1" key="1">
    <citation type="submission" date="2020-12" db="EMBL/GenBank/DDBJ databases">
        <title>Metabolic potential, ecology and presence of endohyphal bacteria is reflected in genomic diversity of Mucoromycotina.</title>
        <authorList>
            <person name="Muszewska A."/>
            <person name="Okrasinska A."/>
            <person name="Steczkiewicz K."/>
            <person name="Drgas O."/>
            <person name="Orlowska M."/>
            <person name="Perlinska-Lenart U."/>
            <person name="Aleksandrzak-Piekarczyk T."/>
            <person name="Szatraj K."/>
            <person name="Zielenkiewicz U."/>
            <person name="Pilsyk S."/>
            <person name="Malc E."/>
            <person name="Mieczkowski P."/>
            <person name="Kruszewska J.S."/>
            <person name="Biernat P."/>
            <person name="Pawlowska J."/>
        </authorList>
    </citation>
    <scope>NUCLEOTIDE SEQUENCE</scope>
    <source>
        <strain evidence="1">WA0000017839</strain>
    </source>
</reference>
<name>A0A8H7R996_9FUNG</name>
<sequence>MKDIVKLIKEVTEAKVTYPEAKVPAADLIFNFDSGRTRNQIPLLRQTKHSLPVEQMANPQDVSTSNGLCQNLQHPKGSSCLVLDMIPTEENRQLAKWKLESIGLTPTYTHETSAGEPLAIAATLQQKNPFKHKKYCDTPSGSPCESSVKRFDITKEYILDVMRALFLLETPADEERYERLFLTNEDVHNILKNELSGFDDVSNINLYRESSHVDAKKWINVGYARKFNTKESDHVRQRLLTAMINKLKTKLLCQKVFVSPISNADDKFKNRRKLPSRKQSGMLHRLRKKMEEASADERLILMCSNPSCLLKTLENVRIPDVEKIHNLLTCKSCNKLWNRDTNVARNIHSIASYMQKNNNLRSSRFQRPATDPQSSI</sequence>
<dbReference type="OrthoDB" id="2272203at2759"/>
<gene>
    <name evidence="1" type="ORF">INT47_007273</name>
</gene>
<protein>
    <submittedName>
        <fullName evidence="1">Uncharacterized protein</fullName>
    </submittedName>
</protein>
<evidence type="ECO:0000313" key="2">
    <source>
        <dbReference type="Proteomes" id="UP000603453"/>
    </source>
</evidence>
<feature type="non-terminal residue" evidence="1">
    <location>
        <position position="1"/>
    </location>
</feature>
<comment type="caution">
    <text evidence="1">The sequence shown here is derived from an EMBL/GenBank/DDBJ whole genome shotgun (WGS) entry which is preliminary data.</text>
</comment>